<evidence type="ECO:0000259" key="9">
    <source>
        <dbReference type="PROSITE" id="PS51755"/>
    </source>
</evidence>
<gene>
    <name evidence="10" type="ORF">AB6A68_10445</name>
</gene>
<dbReference type="EMBL" id="JBFSHR010000042">
    <property type="protein sequence ID" value="MEX6430246.1"/>
    <property type="molecule type" value="Genomic_DNA"/>
</dbReference>
<dbReference type="SMART" id="SM00448">
    <property type="entry name" value="REC"/>
    <property type="match status" value="1"/>
</dbReference>
<evidence type="ECO:0000259" key="8">
    <source>
        <dbReference type="PROSITE" id="PS50110"/>
    </source>
</evidence>
<sequence length="261" mass="29375">MEGIVRMALDRRHSRSQRTLTDWFLATRPSVLVVEDDRAFQHALTSYLWEVGAIVSVAQDGTEALDVILDPRITFDAIVLDLLLPARDGREVLRLARSVGVTTPILVLTALGAVEDRIEGLRVGADDYLVKPVHFDELHLRLANLIYRSATSHQLPTQLRCGFIVMSEETHQLWIREEEVFLSPTEFKILKYLLMRSGLVLTKETIHAVIWPDTDAVSHKRIDSHIAHLRGKLDGYDAGASIQTIHGLGYRLKADVDVDVN</sequence>
<dbReference type="InterPro" id="IPR001867">
    <property type="entry name" value="OmpR/PhoB-type_DNA-bd"/>
</dbReference>
<dbReference type="SMART" id="SM00862">
    <property type="entry name" value="Trans_reg_C"/>
    <property type="match status" value="1"/>
</dbReference>
<feature type="DNA-binding region" description="OmpR/PhoB-type" evidence="7">
    <location>
        <begin position="156"/>
        <end position="254"/>
    </location>
</feature>
<keyword evidence="11" id="KW-1185">Reference proteome</keyword>
<evidence type="ECO:0000256" key="7">
    <source>
        <dbReference type="PROSITE-ProRule" id="PRU01091"/>
    </source>
</evidence>
<dbReference type="InterPro" id="IPR036388">
    <property type="entry name" value="WH-like_DNA-bd_sf"/>
</dbReference>
<evidence type="ECO:0000256" key="2">
    <source>
        <dbReference type="ARBA" id="ARBA00023012"/>
    </source>
</evidence>
<accession>A0ABV3Y3W8</accession>
<feature type="domain" description="OmpR/PhoB-type" evidence="9">
    <location>
        <begin position="156"/>
        <end position="254"/>
    </location>
</feature>
<dbReference type="PANTHER" id="PTHR48111:SF22">
    <property type="entry name" value="REGULATOR OF RPOS"/>
    <property type="match status" value="1"/>
</dbReference>
<dbReference type="InterPro" id="IPR039420">
    <property type="entry name" value="WalR-like"/>
</dbReference>
<dbReference type="Proteomes" id="UP001560267">
    <property type="component" value="Unassembled WGS sequence"/>
</dbReference>
<keyword evidence="2" id="KW-0902">Two-component regulatory system</keyword>
<dbReference type="Pfam" id="PF00072">
    <property type="entry name" value="Response_reg"/>
    <property type="match status" value="1"/>
</dbReference>
<dbReference type="PROSITE" id="PS51755">
    <property type="entry name" value="OMPR_PHOB"/>
    <property type="match status" value="1"/>
</dbReference>
<feature type="modified residue" description="4-aspartylphosphate" evidence="6">
    <location>
        <position position="81"/>
    </location>
</feature>
<keyword evidence="5" id="KW-0804">Transcription</keyword>
<evidence type="ECO:0000256" key="1">
    <source>
        <dbReference type="ARBA" id="ARBA00022553"/>
    </source>
</evidence>
<evidence type="ECO:0000256" key="6">
    <source>
        <dbReference type="PROSITE-ProRule" id="PRU00169"/>
    </source>
</evidence>
<keyword evidence="1 6" id="KW-0597">Phosphoprotein</keyword>
<dbReference type="Gene3D" id="3.40.50.2300">
    <property type="match status" value="1"/>
</dbReference>
<name>A0ABV3Y3W8_9ACTN</name>
<keyword evidence="4 7" id="KW-0238">DNA-binding</keyword>
<dbReference type="SUPFAM" id="SSF52172">
    <property type="entry name" value="CheY-like"/>
    <property type="match status" value="1"/>
</dbReference>
<dbReference type="PANTHER" id="PTHR48111">
    <property type="entry name" value="REGULATOR OF RPOS"/>
    <property type="match status" value="1"/>
</dbReference>
<proteinExistence type="predicted"/>
<dbReference type="Pfam" id="PF00486">
    <property type="entry name" value="Trans_reg_C"/>
    <property type="match status" value="1"/>
</dbReference>
<dbReference type="Gene3D" id="1.10.10.10">
    <property type="entry name" value="Winged helix-like DNA-binding domain superfamily/Winged helix DNA-binding domain"/>
    <property type="match status" value="1"/>
</dbReference>
<feature type="domain" description="Response regulatory" evidence="8">
    <location>
        <begin position="30"/>
        <end position="146"/>
    </location>
</feature>
<keyword evidence="3" id="KW-0805">Transcription regulation</keyword>
<organism evidence="10 11">
    <name type="scientific">Ferrimicrobium acidiphilum</name>
    <dbReference type="NCBI Taxonomy" id="121039"/>
    <lineage>
        <taxon>Bacteria</taxon>
        <taxon>Bacillati</taxon>
        <taxon>Actinomycetota</taxon>
        <taxon>Acidimicrobiia</taxon>
        <taxon>Acidimicrobiales</taxon>
        <taxon>Acidimicrobiaceae</taxon>
        <taxon>Ferrimicrobium</taxon>
    </lineage>
</organism>
<evidence type="ECO:0000256" key="3">
    <source>
        <dbReference type="ARBA" id="ARBA00023015"/>
    </source>
</evidence>
<evidence type="ECO:0000256" key="5">
    <source>
        <dbReference type="ARBA" id="ARBA00023163"/>
    </source>
</evidence>
<dbReference type="CDD" id="cd00383">
    <property type="entry name" value="trans_reg_C"/>
    <property type="match status" value="1"/>
</dbReference>
<dbReference type="PROSITE" id="PS50110">
    <property type="entry name" value="RESPONSE_REGULATORY"/>
    <property type="match status" value="1"/>
</dbReference>
<reference evidence="10 11" key="1">
    <citation type="submission" date="2024-07" db="EMBL/GenBank/DDBJ databases">
        <title>Draft Genome Sequence of Ferrimicrobium acidiphilum Strain YE2023, Isolated from a Pulp of Bioleach Reactor.</title>
        <authorList>
            <person name="Elkina Y.A."/>
            <person name="Bulaeva A.G."/>
            <person name="Beletsky A.V."/>
            <person name="Mardanov A.V."/>
        </authorList>
    </citation>
    <scope>NUCLEOTIDE SEQUENCE [LARGE SCALE GENOMIC DNA]</scope>
    <source>
        <strain evidence="10 11">YE2023</strain>
    </source>
</reference>
<dbReference type="InterPro" id="IPR011006">
    <property type="entry name" value="CheY-like_superfamily"/>
</dbReference>
<evidence type="ECO:0000313" key="11">
    <source>
        <dbReference type="Proteomes" id="UP001560267"/>
    </source>
</evidence>
<comment type="caution">
    <text evidence="10">The sequence shown here is derived from an EMBL/GenBank/DDBJ whole genome shotgun (WGS) entry which is preliminary data.</text>
</comment>
<dbReference type="InterPro" id="IPR001789">
    <property type="entry name" value="Sig_transdc_resp-reg_receiver"/>
</dbReference>
<protein>
    <submittedName>
        <fullName evidence="10">Response regulator transcription factor</fullName>
    </submittedName>
</protein>
<evidence type="ECO:0000313" key="10">
    <source>
        <dbReference type="EMBL" id="MEX6430246.1"/>
    </source>
</evidence>
<evidence type="ECO:0000256" key="4">
    <source>
        <dbReference type="ARBA" id="ARBA00023125"/>
    </source>
</evidence>